<name>A0A947D8J3_9HYPH</name>
<evidence type="ECO:0000313" key="2">
    <source>
        <dbReference type="EMBL" id="MBT9292059.1"/>
    </source>
</evidence>
<feature type="chain" id="PRO_5037973077" evidence="1">
    <location>
        <begin position="26"/>
        <end position="156"/>
    </location>
</feature>
<gene>
    <name evidence="2" type="ORF">KL771_21525</name>
</gene>
<accession>A0A947D8J3</accession>
<comment type="caution">
    <text evidence="2">The sequence shown here is derived from an EMBL/GenBank/DDBJ whole genome shotgun (WGS) entry which is preliminary data.</text>
</comment>
<dbReference type="AlphaFoldDB" id="A0A947D8J3"/>
<sequence length="156" mass="16216">MPSPAATRYTLAALLVLLPAGGAEASATLDCTISDAAVEASANAILAHGIPAPLSNVSGEITLKSAKGLPTLPPKTTFEGEHLAHSWVLGPDLKLQLYRELDGDGVTALDLVIETRRAGSDDEAPYRGRYTLKASWVDKGEAKSKTFSGKVVCTAG</sequence>
<feature type="signal peptide" evidence="1">
    <location>
        <begin position="1"/>
        <end position="25"/>
    </location>
</feature>
<protein>
    <submittedName>
        <fullName evidence="2">Uncharacterized protein</fullName>
    </submittedName>
</protein>
<evidence type="ECO:0000313" key="3">
    <source>
        <dbReference type="Proteomes" id="UP000766595"/>
    </source>
</evidence>
<organism evidence="2 3">
    <name type="scientific">Prosthecodimorpha staleyi</name>
    <dbReference type="NCBI Taxonomy" id="2840188"/>
    <lineage>
        <taxon>Bacteria</taxon>
        <taxon>Pseudomonadati</taxon>
        <taxon>Pseudomonadota</taxon>
        <taxon>Alphaproteobacteria</taxon>
        <taxon>Hyphomicrobiales</taxon>
        <taxon>Ancalomicrobiaceae</taxon>
        <taxon>Prosthecodimorpha</taxon>
    </lineage>
</organism>
<evidence type="ECO:0000256" key="1">
    <source>
        <dbReference type="SAM" id="SignalP"/>
    </source>
</evidence>
<keyword evidence="3" id="KW-1185">Reference proteome</keyword>
<keyword evidence="1" id="KW-0732">Signal</keyword>
<dbReference type="Proteomes" id="UP000766595">
    <property type="component" value="Unassembled WGS sequence"/>
</dbReference>
<dbReference type="RefSeq" id="WP_261970574.1">
    <property type="nucleotide sequence ID" value="NZ_JAHHZF010000011.1"/>
</dbReference>
<reference evidence="2 3" key="1">
    <citation type="submission" date="2021-06" db="EMBL/GenBank/DDBJ databases">
        <authorList>
            <person name="Grouzdev D.S."/>
            <person name="Koziaeva V."/>
        </authorList>
    </citation>
    <scope>NUCLEOTIDE SEQUENCE [LARGE SCALE GENOMIC DNA]</scope>
    <source>
        <strain evidence="2 3">22</strain>
    </source>
</reference>
<proteinExistence type="predicted"/>
<dbReference type="EMBL" id="JAHHZF010000011">
    <property type="protein sequence ID" value="MBT9292059.1"/>
    <property type="molecule type" value="Genomic_DNA"/>
</dbReference>